<accession>A0A9P8TK28</accession>
<organism evidence="1 2">
    <name type="scientific">Wickerhamomyces pijperi</name>
    <name type="common">Yeast</name>
    <name type="synonym">Pichia pijperi</name>
    <dbReference type="NCBI Taxonomy" id="599730"/>
    <lineage>
        <taxon>Eukaryota</taxon>
        <taxon>Fungi</taxon>
        <taxon>Dikarya</taxon>
        <taxon>Ascomycota</taxon>
        <taxon>Saccharomycotina</taxon>
        <taxon>Saccharomycetes</taxon>
        <taxon>Phaffomycetales</taxon>
        <taxon>Wickerhamomycetaceae</taxon>
        <taxon>Wickerhamomyces</taxon>
    </lineage>
</organism>
<dbReference type="EMBL" id="JAEUBG010004367">
    <property type="protein sequence ID" value="KAH3681590.1"/>
    <property type="molecule type" value="Genomic_DNA"/>
</dbReference>
<sequence>MFLLPVTSSWTGFSPIITVCLYDFDFSVAPSRTLSVFLNTLFSLNPRFLQKVKTLLKFLKFKQDVAPLEITRFWFLETLTRLLNVVRKLCFSKELLETKEL</sequence>
<comment type="caution">
    <text evidence="1">The sequence shown here is derived from an EMBL/GenBank/DDBJ whole genome shotgun (WGS) entry which is preliminary data.</text>
</comment>
<name>A0A9P8TK28_WICPI</name>
<reference evidence="1" key="1">
    <citation type="journal article" date="2021" name="Open Biol.">
        <title>Shared evolutionary footprints suggest mitochondrial oxidative damage underlies multiple complex I losses in fungi.</title>
        <authorList>
            <person name="Schikora-Tamarit M.A."/>
            <person name="Marcet-Houben M."/>
            <person name="Nosek J."/>
            <person name="Gabaldon T."/>
        </authorList>
    </citation>
    <scope>NUCLEOTIDE SEQUENCE</scope>
    <source>
        <strain evidence="1">CBS2887</strain>
    </source>
</reference>
<proteinExistence type="predicted"/>
<reference evidence="1" key="2">
    <citation type="submission" date="2021-01" db="EMBL/GenBank/DDBJ databases">
        <authorList>
            <person name="Schikora-Tamarit M.A."/>
        </authorList>
    </citation>
    <scope>NUCLEOTIDE SEQUENCE</scope>
    <source>
        <strain evidence="1">CBS2887</strain>
    </source>
</reference>
<evidence type="ECO:0000313" key="1">
    <source>
        <dbReference type="EMBL" id="KAH3681590.1"/>
    </source>
</evidence>
<dbReference type="AlphaFoldDB" id="A0A9P8TK28"/>
<gene>
    <name evidence="1" type="ORF">WICPIJ_007464</name>
</gene>
<evidence type="ECO:0000313" key="2">
    <source>
        <dbReference type="Proteomes" id="UP000774326"/>
    </source>
</evidence>
<keyword evidence="2" id="KW-1185">Reference proteome</keyword>
<protein>
    <submittedName>
        <fullName evidence="1">Uncharacterized protein</fullName>
    </submittedName>
</protein>
<dbReference type="Proteomes" id="UP000774326">
    <property type="component" value="Unassembled WGS sequence"/>
</dbReference>